<feature type="DNA-binding region" description="H-T-H motif" evidence="2">
    <location>
        <begin position="25"/>
        <end position="44"/>
    </location>
</feature>
<name>A0A174M6D3_9FIRM</name>
<dbReference type="PANTHER" id="PTHR43479:SF11">
    <property type="entry name" value="ACREF_ENVCD OPERON REPRESSOR-RELATED"/>
    <property type="match status" value="1"/>
</dbReference>
<feature type="domain" description="HTH tetR-type" evidence="3">
    <location>
        <begin position="2"/>
        <end position="62"/>
    </location>
</feature>
<dbReference type="InterPro" id="IPR009057">
    <property type="entry name" value="Homeodomain-like_sf"/>
</dbReference>
<dbReference type="PRINTS" id="PR00455">
    <property type="entry name" value="HTHTETR"/>
</dbReference>
<gene>
    <name evidence="4" type="primary">acrR_1</name>
    <name evidence="4" type="ORF">ERS852526_00854</name>
</gene>
<sequence>MNDTKQRILDVSLELFSQNGFSAVSIRDICRQVQIKESSVYYYFKSKQAIFDELLCLFENKASDMMCQLDKALAEQTFSAEQNFYQTVCDTFFERYLMDTFCNKVMRLLLIEQFSNTTIQNVYERWMFTEPLSFQSRVFSVLMQVGVIQNADSEYLAVKYYAPIYFFAQRWLFSGALSEERKSAFHKNAYQHIQRFFTEIGVA</sequence>
<dbReference type="GO" id="GO:0003677">
    <property type="term" value="F:DNA binding"/>
    <property type="evidence" value="ECO:0007669"/>
    <property type="project" value="UniProtKB-UniRule"/>
</dbReference>
<evidence type="ECO:0000256" key="2">
    <source>
        <dbReference type="PROSITE-ProRule" id="PRU00335"/>
    </source>
</evidence>
<dbReference type="PANTHER" id="PTHR43479">
    <property type="entry name" value="ACREF/ENVCD OPERON REPRESSOR-RELATED"/>
    <property type="match status" value="1"/>
</dbReference>
<dbReference type="RefSeq" id="WP_055056828.1">
    <property type="nucleotide sequence ID" value="NZ_CZAY01000005.1"/>
</dbReference>
<dbReference type="Proteomes" id="UP000095485">
    <property type="component" value="Unassembled WGS sequence"/>
</dbReference>
<evidence type="ECO:0000313" key="5">
    <source>
        <dbReference type="Proteomes" id="UP000095485"/>
    </source>
</evidence>
<organism evidence="4 5">
    <name type="scientific">Dorea longicatena</name>
    <dbReference type="NCBI Taxonomy" id="88431"/>
    <lineage>
        <taxon>Bacteria</taxon>
        <taxon>Bacillati</taxon>
        <taxon>Bacillota</taxon>
        <taxon>Clostridia</taxon>
        <taxon>Lachnospirales</taxon>
        <taxon>Lachnospiraceae</taxon>
        <taxon>Dorea</taxon>
    </lineage>
</organism>
<dbReference type="Pfam" id="PF00440">
    <property type="entry name" value="TetR_N"/>
    <property type="match status" value="1"/>
</dbReference>
<dbReference type="SUPFAM" id="SSF46689">
    <property type="entry name" value="Homeodomain-like"/>
    <property type="match status" value="1"/>
</dbReference>
<dbReference type="OrthoDB" id="9808476at2"/>
<dbReference type="InterPro" id="IPR050624">
    <property type="entry name" value="HTH-type_Tx_Regulator"/>
</dbReference>
<proteinExistence type="predicted"/>
<accession>A0A174M6D3</accession>
<dbReference type="InterPro" id="IPR001647">
    <property type="entry name" value="HTH_TetR"/>
</dbReference>
<dbReference type="EMBL" id="CZAY01000005">
    <property type="protein sequence ID" value="CUP29570.1"/>
    <property type="molecule type" value="Genomic_DNA"/>
</dbReference>
<protein>
    <submittedName>
        <fullName evidence="4">Potential acrAB operon repressor</fullName>
    </submittedName>
</protein>
<evidence type="ECO:0000256" key="1">
    <source>
        <dbReference type="ARBA" id="ARBA00023125"/>
    </source>
</evidence>
<evidence type="ECO:0000313" key="4">
    <source>
        <dbReference type="EMBL" id="CUP29570.1"/>
    </source>
</evidence>
<dbReference type="PROSITE" id="PS50977">
    <property type="entry name" value="HTH_TETR_2"/>
    <property type="match status" value="1"/>
</dbReference>
<dbReference type="GeneID" id="96228152"/>
<dbReference type="Gene3D" id="1.10.357.10">
    <property type="entry name" value="Tetracycline Repressor, domain 2"/>
    <property type="match status" value="1"/>
</dbReference>
<evidence type="ECO:0000259" key="3">
    <source>
        <dbReference type="PROSITE" id="PS50977"/>
    </source>
</evidence>
<keyword evidence="1 2" id="KW-0238">DNA-binding</keyword>
<dbReference type="AlphaFoldDB" id="A0A174M6D3"/>
<reference evidence="4 5" key="1">
    <citation type="submission" date="2015-09" db="EMBL/GenBank/DDBJ databases">
        <authorList>
            <consortium name="Pathogen Informatics"/>
        </authorList>
    </citation>
    <scope>NUCLEOTIDE SEQUENCE [LARGE SCALE GENOMIC DNA]</scope>
    <source>
        <strain evidence="4 5">2789STDY5834914</strain>
    </source>
</reference>